<dbReference type="PIRSF" id="PIRSF036428">
    <property type="entry name" value="CobL"/>
    <property type="match status" value="1"/>
</dbReference>
<evidence type="ECO:0000256" key="2">
    <source>
        <dbReference type="ARBA" id="ARBA00022573"/>
    </source>
</evidence>
<evidence type="ECO:0000256" key="4">
    <source>
        <dbReference type="ARBA" id="ARBA00022679"/>
    </source>
</evidence>
<dbReference type="InterPro" id="IPR014776">
    <property type="entry name" value="4pyrrole_Mease_sub2"/>
</dbReference>
<evidence type="ECO:0000259" key="6">
    <source>
        <dbReference type="Pfam" id="PF00590"/>
    </source>
</evidence>
<dbReference type="CDD" id="cd11644">
    <property type="entry name" value="Precorrin-6Y-MT"/>
    <property type="match status" value="1"/>
</dbReference>
<comment type="pathway">
    <text evidence="1">Cofactor biosynthesis; adenosylcobalamin biosynthesis.</text>
</comment>
<dbReference type="Gene3D" id="3.40.1010.10">
    <property type="entry name" value="Cobalt-precorrin-4 Transmethylase, Domain 1"/>
    <property type="match status" value="1"/>
</dbReference>
<evidence type="ECO:0000256" key="3">
    <source>
        <dbReference type="ARBA" id="ARBA00022603"/>
    </source>
</evidence>
<keyword evidence="5" id="KW-0949">S-adenosyl-L-methionine</keyword>
<feature type="domain" description="Tetrapyrrole methylase" evidence="6">
    <location>
        <begin position="11"/>
        <end position="198"/>
    </location>
</feature>
<evidence type="ECO:0000313" key="8">
    <source>
        <dbReference type="Proteomes" id="UP000037247"/>
    </source>
</evidence>
<reference evidence="7 8" key="1">
    <citation type="submission" date="2015-05" db="EMBL/GenBank/DDBJ databases">
        <title>Draft genome sequence of the bacterium Gordonia jacobaea a new member of the Gordonia genus.</title>
        <authorList>
            <person name="Jimenez-Galisteo G."/>
            <person name="Dominguez A."/>
            <person name="Munoz E."/>
            <person name="Vinas M."/>
        </authorList>
    </citation>
    <scope>NUCLEOTIDE SEQUENCE [LARGE SCALE GENOMIC DNA]</scope>
    <source>
        <strain evidence="8">mv1</strain>
    </source>
</reference>
<evidence type="ECO:0000313" key="7">
    <source>
        <dbReference type="EMBL" id="KNA93301.1"/>
    </source>
</evidence>
<dbReference type="InterPro" id="IPR012818">
    <property type="entry name" value="CbiE"/>
</dbReference>
<dbReference type="EMBL" id="LDTZ01000013">
    <property type="protein sequence ID" value="KNA93301.1"/>
    <property type="molecule type" value="Genomic_DNA"/>
</dbReference>
<keyword evidence="2" id="KW-0169">Cobalamin biosynthesis</keyword>
<dbReference type="GO" id="GO:0032259">
    <property type="term" value="P:methylation"/>
    <property type="evidence" value="ECO:0007669"/>
    <property type="project" value="UniProtKB-KW"/>
</dbReference>
<proteinExistence type="predicted"/>
<dbReference type="Gene3D" id="3.30.950.10">
    <property type="entry name" value="Methyltransferase, Cobalt-precorrin-4 Transmethylase, Domain 2"/>
    <property type="match status" value="1"/>
</dbReference>
<dbReference type="Gene3D" id="3.40.50.150">
    <property type="entry name" value="Vaccinia Virus protein VP39"/>
    <property type="match status" value="1"/>
</dbReference>
<dbReference type="NCBIfam" id="TIGR02467">
    <property type="entry name" value="CbiE"/>
    <property type="match status" value="1"/>
</dbReference>
<dbReference type="InterPro" id="IPR050714">
    <property type="entry name" value="Cobalamin_biosynth_MTase"/>
</dbReference>
<protein>
    <submittedName>
        <fullName evidence="7">Precorrin-6Y methyltransferase</fullName>
    </submittedName>
</protein>
<accession>A0ABR5IHU0</accession>
<comment type="caution">
    <text evidence="7">The sequence shown here is derived from an EMBL/GenBank/DDBJ whole genome shotgun (WGS) entry which is preliminary data.</text>
</comment>
<dbReference type="InterPro" id="IPR014777">
    <property type="entry name" value="4pyrrole_Mease_sub1"/>
</dbReference>
<dbReference type="NCBIfam" id="TIGR02469">
    <property type="entry name" value="CbiT"/>
    <property type="match status" value="1"/>
</dbReference>
<sequence length="412" mass="43684">MTVATTDTPEFVVVGIGADGWAGLTDRVRDELRSATVVYGSTRQLELLPELDATTVAWRSPMSEHLQQVLSETSDSPVSDTTVHVLASGDPMFHGVGSTIVNAVGRDRVRVLPTVSSASLACAELGWDLSRTQVISTLRDDADVVVPALTDGRRIVVLSRGAQTPAAIAEVLVRTGFGWSTMTVLEQLGGPSQRIIESVARSYRPQPHDALNIVAIDCVGPRTTRLPGLPDDAYEHDGQLTKSAVRALTVAALAPGGRGLLWDVGSGSGSVAIEWLRADSDGSAIAFEHDDARAARLARNAARHGVAGALTVRGAAPESLRDAPDPDAIFIGGGLDDKVLTAAWRALLPGGRLVANAVAVQSQSLLVEWHSRLGGLLRRFSIETVEPLGSMTTWRPALPIVQWVVTRTDDES</sequence>
<evidence type="ECO:0000256" key="1">
    <source>
        <dbReference type="ARBA" id="ARBA00004953"/>
    </source>
</evidence>
<dbReference type="InterPro" id="IPR014008">
    <property type="entry name" value="Cbl_synth_MTase_CbiT"/>
</dbReference>
<dbReference type="InterPro" id="IPR006365">
    <property type="entry name" value="Cbl_synth_CobL"/>
</dbReference>
<dbReference type="RefSeq" id="WP_049697386.1">
    <property type="nucleotide sequence ID" value="NZ_JAQDQF010000001.1"/>
</dbReference>
<dbReference type="GO" id="GO:0008168">
    <property type="term" value="F:methyltransferase activity"/>
    <property type="evidence" value="ECO:0007669"/>
    <property type="project" value="UniProtKB-KW"/>
</dbReference>
<organism evidence="7 8">
    <name type="scientific">Gordonia jacobaea</name>
    <dbReference type="NCBI Taxonomy" id="122202"/>
    <lineage>
        <taxon>Bacteria</taxon>
        <taxon>Bacillati</taxon>
        <taxon>Actinomycetota</taxon>
        <taxon>Actinomycetes</taxon>
        <taxon>Mycobacteriales</taxon>
        <taxon>Gordoniaceae</taxon>
        <taxon>Gordonia</taxon>
    </lineage>
</organism>
<keyword evidence="4" id="KW-0808">Transferase</keyword>
<dbReference type="PANTHER" id="PTHR43182:SF1">
    <property type="entry name" value="COBALT-PRECORRIN-7 C(5)-METHYLTRANSFERASE"/>
    <property type="match status" value="1"/>
</dbReference>
<dbReference type="InterPro" id="IPR000878">
    <property type="entry name" value="4pyrrol_Mease"/>
</dbReference>
<dbReference type="SUPFAM" id="SSF53335">
    <property type="entry name" value="S-adenosyl-L-methionine-dependent methyltransferases"/>
    <property type="match status" value="1"/>
</dbReference>
<gene>
    <name evidence="7" type="ORF">ABW18_02540</name>
</gene>
<keyword evidence="3 7" id="KW-0489">Methyltransferase</keyword>
<evidence type="ECO:0000256" key="5">
    <source>
        <dbReference type="ARBA" id="ARBA00022691"/>
    </source>
</evidence>
<dbReference type="Proteomes" id="UP000037247">
    <property type="component" value="Unassembled WGS sequence"/>
</dbReference>
<dbReference type="SUPFAM" id="SSF53790">
    <property type="entry name" value="Tetrapyrrole methylase"/>
    <property type="match status" value="1"/>
</dbReference>
<keyword evidence="8" id="KW-1185">Reference proteome</keyword>
<dbReference type="PANTHER" id="PTHR43182">
    <property type="entry name" value="COBALT-PRECORRIN-6B C(15)-METHYLTRANSFERASE (DECARBOXYLATING)"/>
    <property type="match status" value="1"/>
</dbReference>
<dbReference type="InterPro" id="IPR035996">
    <property type="entry name" value="4pyrrol_Methylase_sf"/>
</dbReference>
<name>A0ABR5IHU0_9ACTN</name>
<dbReference type="InterPro" id="IPR029063">
    <property type="entry name" value="SAM-dependent_MTases_sf"/>
</dbReference>
<dbReference type="Pfam" id="PF00590">
    <property type="entry name" value="TP_methylase"/>
    <property type="match status" value="1"/>
</dbReference>